<dbReference type="EMBL" id="OZ034817">
    <property type="protein sequence ID" value="CAL1384697.1"/>
    <property type="molecule type" value="Genomic_DNA"/>
</dbReference>
<organism evidence="8 9">
    <name type="scientific">Linum trigynum</name>
    <dbReference type="NCBI Taxonomy" id="586398"/>
    <lineage>
        <taxon>Eukaryota</taxon>
        <taxon>Viridiplantae</taxon>
        <taxon>Streptophyta</taxon>
        <taxon>Embryophyta</taxon>
        <taxon>Tracheophyta</taxon>
        <taxon>Spermatophyta</taxon>
        <taxon>Magnoliopsida</taxon>
        <taxon>eudicotyledons</taxon>
        <taxon>Gunneridae</taxon>
        <taxon>Pentapetalae</taxon>
        <taxon>rosids</taxon>
        <taxon>fabids</taxon>
        <taxon>Malpighiales</taxon>
        <taxon>Linaceae</taxon>
        <taxon>Linum</taxon>
    </lineage>
</organism>
<gene>
    <name evidence="8" type="ORF">LTRI10_LOCUS25883</name>
</gene>
<feature type="region of interest" description="Disordered" evidence="7">
    <location>
        <begin position="76"/>
        <end position="100"/>
    </location>
</feature>
<evidence type="ECO:0000256" key="4">
    <source>
        <dbReference type="ARBA" id="ARBA00023089"/>
    </source>
</evidence>
<accession>A0AAV2EG33</accession>
<sequence length="583" mass="63259">MAIALAKTDQIPTLKTIEAALKLTELKKESLRKAYDELQRHSSSAAFSLSWSDLDSHFSSHQADLTGRFRLLQSRGPALPRQGVGPTSSDSGQQNGGPIEAEAGRDLVANGVEEEKAGVDSDPGSAMQVSPEVGGPSPARAELVLFCEKLDGKGLRDYISEHAKERIAIRAELASAIHVSSDPGSMVLNAMEGFYPGNSASKGDKDPELYRLRKSCLDLLDVLVDIKPNVSDEARESAKQLALEWKCKVSLSGESPSEALAFLSLLAAFRLRDLFDFGELVVYFVGVARFKQAITLCRDIGLGEKTAVLVQKLIDGGKQPLAVKFVFEFGLTDKFEVVPLLKAYLTECRNSTNQACKDGKNPIKTQNEVKSKEVSALKSVLQVIDEHKLQSEYPRTEIEKRIETLQKQKTDGKQATPSSATKPQQQQQQQQQAKKKKQVQAKYQPQAKKQQHHQQHYGNKRLRTNGPALPMVASGSTVQRPFHQPHLQPTGLYQAAGAYGMVNASPPIPCYGGSYAGQYGFAGAGVGLPGNPNPAAAAAAAAAQQYPSESQMAPGFYNGGQAAAGYYDGYGYPPQHHQSYYPQ</sequence>
<comment type="similarity">
    <text evidence="1 5">Belongs to the Frigida family.</text>
</comment>
<evidence type="ECO:0000256" key="3">
    <source>
        <dbReference type="ARBA" id="ARBA00022782"/>
    </source>
</evidence>
<dbReference type="PANTHER" id="PTHR31791">
    <property type="entry name" value="FRIGIDA-LIKE PROTEIN 3-RELATED"/>
    <property type="match status" value="1"/>
</dbReference>
<feature type="region of interest" description="Disordered" evidence="7">
    <location>
        <begin position="115"/>
        <end position="135"/>
    </location>
</feature>
<keyword evidence="9" id="KW-1185">Reference proteome</keyword>
<dbReference type="Proteomes" id="UP001497516">
    <property type="component" value="Chromosome 4"/>
</dbReference>
<keyword evidence="4 5" id="KW-0287">Flowering</keyword>
<evidence type="ECO:0000256" key="6">
    <source>
        <dbReference type="SAM" id="Coils"/>
    </source>
</evidence>
<feature type="region of interest" description="Disordered" evidence="7">
    <location>
        <begin position="405"/>
        <end position="469"/>
    </location>
</feature>
<dbReference type="InterPro" id="IPR012474">
    <property type="entry name" value="Frigida"/>
</dbReference>
<reference evidence="8 9" key="1">
    <citation type="submission" date="2024-04" db="EMBL/GenBank/DDBJ databases">
        <authorList>
            <person name="Fracassetti M."/>
        </authorList>
    </citation>
    <scope>NUCLEOTIDE SEQUENCE [LARGE SCALE GENOMIC DNA]</scope>
</reference>
<evidence type="ECO:0000256" key="7">
    <source>
        <dbReference type="SAM" id="MobiDB-lite"/>
    </source>
</evidence>
<evidence type="ECO:0000256" key="2">
    <source>
        <dbReference type="ARBA" id="ARBA00022473"/>
    </source>
</evidence>
<feature type="coiled-coil region" evidence="6">
    <location>
        <begin position="14"/>
        <end position="41"/>
    </location>
</feature>
<dbReference type="GO" id="GO:0030154">
    <property type="term" value="P:cell differentiation"/>
    <property type="evidence" value="ECO:0007669"/>
    <property type="project" value="UniProtKB-KW"/>
</dbReference>
<dbReference type="GO" id="GO:0009908">
    <property type="term" value="P:flower development"/>
    <property type="evidence" value="ECO:0007669"/>
    <property type="project" value="UniProtKB-KW"/>
</dbReference>
<keyword evidence="2 5" id="KW-0217">Developmental protein</keyword>
<evidence type="ECO:0000313" key="8">
    <source>
        <dbReference type="EMBL" id="CAL1384697.1"/>
    </source>
</evidence>
<feature type="compositionally biased region" description="Low complexity" evidence="7">
    <location>
        <begin position="422"/>
        <end position="432"/>
    </location>
</feature>
<keyword evidence="6" id="KW-0175">Coiled coil</keyword>
<dbReference type="PANTHER" id="PTHR31791:SF47">
    <property type="entry name" value="INACTIVE FRIGIDA-LIKE PROTEIN 2"/>
    <property type="match status" value="1"/>
</dbReference>
<keyword evidence="3 5" id="KW-0221">Differentiation</keyword>
<evidence type="ECO:0000256" key="1">
    <source>
        <dbReference type="ARBA" id="ARBA00008956"/>
    </source>
</evidence>
<protein>
    <recommendedName>
        <fullName evidence="5">FRIGIDA-like protein</fullName>
    </recommendedName>
</protein>
<evidence type="ECO:0000256" key="5">
    <source>
        <dbReference type="RuleBase" id="RU364012"/>
    </source>
</evidence>
<dbReference type="AlphaFoldDB" id="A0AAV2EG33"/>
<feature type="compositionally biased region" description="Basic residues" evidence="7">
    <location>
        <begin position="449"/>
        <end position="463"/>
    </location>
</feature>
<name>A0AAV2EG33_9ROSI</name>
<dbReference type="Pfam" id="PF07899">
    <property type="entry name" value="Frigida"/>
    <property type="match status" value="1"/>
</dbReference>
<evidence type="ECO:0000313" key="9">
    <source>
        <dbReference type="Proteomes" id="UP001497516"/>
    </source>
</evidence>
<proteinExistence type="inferred from homology"/>